<feature type="compositionally biased region" description="Polar residues" evidence="3">
    <location>
        <begin position="67"/>
        <end position="81"/>
    </location>
</feature>
<dbReference type="RefSeq" id="XP_001325228.1">
    <property type="nucleotide sequence ID" value="XM_001325193.1"/>
</dbReference>
<dbReference type="VEuPathDB" id="TrichDB:TVAGG3_0896450"/>
<proteinExistence type="predicted"/>
<organism evidence="5 6">
    <name type="scientific">Trichomonas vaginalis (strain ATCC PRA-98 / G3)</name>
    <dbReference type="NCBI Taxonomy" id="412133"/>
    <lineage>
        <taxon>Eukaryota</taxon>
        <taxon>Metamonada</taxon>
        <taxon>Parabasalia</taxon>
        <taxon>Trichomonadida</taxon>
        <taxon>Trichomonadidae</taxon>
        <taxon>Trichomonas</taxon>
    </lineage>
</organism>
<evidence type="ECO:0000313" key="5">
    <source>
        <dbReference type="EMBL" id="EAY13005.1"/>
    </source>
</evidence>
<protein>
    <recommendedName>
        <fullName evidence="4">DUF4200 domain-containing protein</fullName>
    </recommendedName>
</protein>
<name>A2E2V0_TRIV3</name>
<dbReference type="PANTHER" id="PTHR21683:SF3">
    <property type="entry name" value="CILIA AND FLAGELLA ASSOCIATED PROTEIN 100"/>
    <property type="match status" value="1"/>
</dbReference>
<dbReference type="Pfam" id="PF13863">
    <property type="entry name" value="DUF4200"/>
    <property type="match status" value="1"/>
</dbReference>
<evidence type="ECO:0000256" key="3">
    <source>
        <dbReference type="SAM" id="MobiDB-lite"/>
    </source>
</evidence>
<dbReference type="InterPro" id="IPR051147">
    <property type="entry name" value="CFAP_domain-containing"/>
</dbReference>
<dbReference type="PANTHER" id="PTHR21683">
    <property type="entry name" value="COILED-COIL DOMAIN-CONTAINING PROTEIN 42 LIKE-2-LIKE-RELATED"/>
    <property type="match status" value="1"/>
</dbReference>
<dbReference type="VEuPathDB" id="TrichDB:TVAG_077430"/>
<reference evidence="5" key="2">
    <citation type="journal article" date="2007" name="Science">
        <title>Draft genome sequence of the sexually transmitted pathogen Trichomonas vaginalis.</title>
        <authorList>
            <person name="Carlton J.M."/>
            <person name="Hirt R.P."/>
            <person name="Silva J.C."/>
            <person name="Delcher A.L."/>
            <person name="Schatz M."/>
            <person name="Zhao Q."/>
            <person name="Wortman J.R."/>
            <person name="Bidwell S.L."/>
            <person name="Alsmark U.C.M."/>
            <person name="Besteiro S."/>
            <person name="Sicheritz-Ponten T."/>
            <person name="Noel C.J."/>
            <person name="Dacks J.B."/>
            <person name="Foster P.G."/>
            <person name="Simillion C."/>
            <person name="Van de Peer Y."/>
            <person name="Miranda-Saavedra D."/>
            <person name="Barton G.J."/>
            <person name="Westrop G.D."/>
            <person name="Mueller S."/>
            <person name="Dessi D."/>
            <person name="Fiori P.L."/>
            <person name="Ren Q."/>
            <person name="Paulsen I."/>
            <person name="Zhang H."/>
            <person name="Bastida-Corcuera F.D."/>
            <person name="Simoes-Barbosa A."/>
            <person name="Brown M.T."/>
            <person name="Hayes R.D."/>
            <person name="Mukherjee M."/>
            <person name="Okumura C.Y."/>
            <person name="Schneider R."/>
            <person name="Smith A.J."/>
            <person name="Vanacova S."/>
            <person name="Villalvazo M."/>
            <person name="Haas B.J."/>
            <person name="Pertea M."/>
            <person name="Feldblyum T.V."/>
            <person name="Utterback T.R."/>
            <person name="Shu C.L."/>
            <person name="Osoegawa K."/>
            <person name="de Jong P.J."/>
            <person name="Hrdy I."/>
            <person name="Horvathova L."/>
            <person name="Zubacova Z."/>
            <person name="Dolezal P."/>
            <person name="Malik S.B."/>
            <person name="Logsdon J.M. Jr."/>
            <person name="Henze K."/>
            <person name="Gupta A."/>
            <person name="Wang C.C."/>
            <person name="Dunne R.L."/>
            <person name="Upcroft J.A."/>
            <person name="Upcroft P."/>
            <person name="White O."/>
            <person name="Salzberg S.L."/>
            <person name="Tang P."/>
            <person name="Chiu C.-H."/>
            <person name="Lee Y.-S."/>
            <person name="Embley T.M."/>
            <person name="Coombs G.H."/>
            <person name="Mottram J.C."/>
            <person name="Tachezy J."/>
            <person name="Fraser-Liggett C.M."/>
            <person name="Johnson P.J."/>
        </authorList>
    </citation>
    <scope>NUCLEOTIDE SEQUENCE [LARGE SCALE GENOMIC DNA]</scope>
    <source>
        <strain evidence="5">G3</strain>
    </source>
</reference>
<keyword evidence="6" id="KW-1185">Reference proteome</keyword>
<dbReference type="AlphaFoldDB" id="A2E2V0"/>
<evidence type="ECO:0000259" key="4">
    <source>
        <dbReference type="Pfam" id="PF13863"/>
    </source>
</evidence>
<feature type="domain" description="DUF4200" evidence="4">
    <location>
        <begin position="98"/>
        <end position="216"/>
    </location>
</feature>
<dbReference type="EMBL" id="DS113292">
    <property type="protein sequence ID" value="EAY13005.1"/>
    <property type="molecule type" value="Genomic_DNA"/>
</dbReference>
<dbReference type="InterPro" id="IPR025252">
    <property type="entry name" value="DUF4200"/>
</dbReference>
<evidence type="ECO:0000256" key="1">
    <source>
        <dbReference type="ARBA" id="ARBA00023054"/>
    </source>
</evidence>
<feature type="region of interest" description="Disordered" evidence="3">
    <location>
        <begin position="67"/>
        <end position="95"/>
    </location>
</feature>
<evidence type="ECO:0000313" key="6">
    <source>
        <dbReference type="Proteomes" id="UP000001542"/>
    </source>
</evidence>
<gene>
    <name evidence="5" type="ORF">TVAG_077430</name>
</gene>
<reference evidence="5" key="1">
    <citation type="submission" date="2006-10" db="EMBL/GenBank/DDBJ databases">
        <authorList>
            <person name="Amadeo P."/>
            <person name="Zhao Q."/>
            <person name="Wortman J."/>
            <person name="Fraser-Liggett C."/>
            <person name="Carlton J."/>
        </authorList>
    </citation>
    <scope>NUCLEOTIDE SEQUENCE</scope>
    <source>
        <strain evidence="5">G3</strain>
    </source>
</reference>
<feature type="coiled-coil region" evidence="2">
    <location>
        <begin position="112"/>
        <end position="139"/>
    </location>
</feature>
<feature type="region of interest" description="Disordered" evidence="3">
    <location>
        <begin position="389"/>
        <end position="427"/>
    </location>
</feature>
<dbReference type="OrthoDB" id="10264063at2759"/>
<dbReference type="InParanoid" id="A2E2V0"/>
<dbReference type="Proteomes" id="UP000001542">
    <property type="component" value="Unassembled WGS sequence"/>
</dbReference>
<accession>A2E2V0</accession>
<dbReference type="GO" id="GO:0005856">
    <property type="term" value="C:cytoskeleton"/>
    <property type="evidence" value="ECO:0007669"/>
    <property type="project" value="UniProtKB-ARBA"/>
</dbReference>
<sequence>MSFSGSIGREGNPFTLPPTVELFAYSEERQLQKQLERKTLSNLTLVQRTDMLKSPVPPIQTKRCLTSRISQRAESTVSENQNSERRAKSSRGKRTTEFINEKREIYLTQLLIDRKNKEINQLNNQMKQNDLKLQKSEAEFDETVSKVEKATQIVELKLIQGRKAAEIASQDRCEKERLLRQRQTSIEILKSEIKKDLWTLEEYEEYYNFLQSIIPENKKIEEIYADCDFVPKQLQTLAKDNLFIFEHTQRIRELDLHLNDNSQKKLEEINKLYNEVNLMIKKLPQPKIDDNSMTSTTMQRKNAVESEIDYLSQKVLQTFRSCFNEDSDETAMNLLTRLQKRLEELYRGVAIVNQKFVKQKELEFTKVHREETRRVAQIEEAAALQKKKEAAFERANRPVKKRTGRPLNPRTIPVKRKRKNDDEENELIRRRRETEKLLYGPVFD</sequence>
<dbReference type="SMR" id="A2E2V0"/>
<keyword evidence="1 2" id="KW-0175">Coiled coil</keyword>
<dbReference type="KEGG" id="tva:4770978"/>
<evidence type="ECO:0000256" key="2">
    <source>
        <dbReference type="SAM" id="Coils"/>
    </source>
</evidence>